<evidence type="ECO:0000259" key="2">
    <source>
        <dbReference type="Pfam" id="PF07670"/>
    </source>
</evidence>
<comment type="caution">
    <text evidence="3">The sequence shown here is derived from an EMBL/GenBank/DDBJ whole genome shotgun (WGS) entry which is preliminary data.</text>
</comment>
<evidence type="ECO:0000313" key="3">
    <source>
        <dbReference type="EMBL" id="RED49938.1"/>
    </source>
</evidence>
<dbReference type="AlphaFoldDB" id="A0A3D9HKD3"/>
<dbReference type="InterPro" id="IPR011642">
    <property type="entry name" value="Gate_dom"/>
</dbReference>
<keyword evidence="1" id="KW-0812">Transmembrane</keyword>
<dbReference type="Proteomes" id="UP000256845">
    <property type="component" value="Unassembled WGS sequence"/>
</dbReference>
<reference evidence="3 4" key="1">
    <citation type="submission" date="2018-07" db="EMBL/GenBank/DDBJ databases">
        <title>Genomic Encyclopedia of Type Strains, Phase III (KMG-III): the genomes of soil and plant-associated and newly described type strains.</title>
        <authorList>
            <person name="Whitman W."/>
        </authorList>
    </citation>
    <scope>NUCLEOTIDE SEQUENCE [LARGE SCALE GENOMIC DNA]</scope>
    <source>
        <strain evidence="3 4">CECT 8488</strain>
    </source>
</reference>
<feature type="transmembrane region" description="Helical" evidence="1">
    <location>
        <begin position="143"/>
        <end position="160"/>
    </location>
</feature>
<feature type="domain" description="Nucleoside transporter/FeoB GTPase Gate" evidence="2">
    <location>
        <begin position="20"/>
        <end position="105"/>
    </location>
</feature>
<dbReference type="OrthoDB" id="9797308at2"/>
<keyword evidence="1" id="KW-0472">Membrane</keyword>
<gene>
    <name evidence="3" type="ORF">DFP90_105311</name>
</gene>
<organism evidence="3 4">
    <name type="scientific">Aestuariispira insulae</name>
    <dbReference type="NCBI Taxonomy" id="1461337"/>
    <lineage>
        <taxon>Bacteria</taxon>
        <taxon>Pseudomonadati</taxon>
        <taxon>Pseudomonadota</taxon>
        <taxon>Alphaproteobacteria</taxon>
        <taxon>Rhodospirillales</taxon>
        <taxon>Kiloniellaceae</taxon>
        <taxon>Aestuariispira</taxon>
    </lineage>
</organism>
<protein>
    <recommendedName>
        <fullName evidence="2">Nucleoside transporter/FeoB GTPase Gate domain-containing protein</fullName>
    </recommendedName>
</protein>
<dbReference type="RefSeq" id="WP_115937167.1">
    <property type="nucleotide sequence ID" value="NZ_QRDW01000005.1"/>
</dbReference>
<keyword evidence="4" id="KW-1185">Reference proteome</keyword>
<dbReference type="EMBL" id="QRDW01000005">
    <property type="protein sequence ID" value="RED49938.1"/>
    <property type="molecule type" value="Genomic_DNA"/>
</dbReference>
<feature type="transmembrane region" description="Helical" evidence="1">
    <location>
        <begin position="255"/>
        <end position="279"/>
    </location>
</feature>
<accession>A0A3D9HKD3</accession>
<feature type="transmembrane region" description="Helical" evidence="1">
    <location>
        <begin position="25"/>
        <end position="50"/>
    </location>
</feature>
<feature type="transmembrane region" description="Helical" evidence="1">
    <location>
        <begin position="172"/>
        <end position="194"/>
    </location>
</feature>
<sequence>MNKILLPLRQILADSLKLYWQLVKIMLPVMILVEVGIRFGLVDLLSALFAPLMDLVGLPPEAAIILATNLLVGIYGGAAALVTLLQDMSLTTAQVTVLAGMMLTAHALPIEQRIIQKTGCGLGLTTLFRLAAMAAYGYLLHCLYAATGWLGGEAVVIWAAETDSGQMGIIDWAIASAQSLFSIFWVILALLTGLKLMEVSGLTGWLTRILAPTLRLFGIGPNAAPLTMVGVLLGLTFGAGLILQEIEKGHLKPRSIFLATCLLILCHSVIEDSLIAMAMGGHWSGVLAGRILFTIAVMVPLGLFVHALPDHLFHRFLYRRKSARPDVSAPAV</sequence>
<name>A0A3D9HKD3_9PROT</name>
<dbReference type="Pfam" id="PF07670">
    <property type="entry name" value="Gate"/>
    <property type="match status" value="1"/>
</dbReference>
<keyword evidence="1" id="KW-1133">Transmembrane helix</keyword>
<feature type="transmembrane region" description="Helical" evidence="1">
    <location>
        <begin position="223"/>
        <end position="243"/>
    </location>
</feature>
<evidence type="ECO:0000256" key="1">
    <source>
        <dbReference type="SAM" id="Phobius"/>
    </source>
</evidence>
<evidence type="ECO:0000313" key="4">
    <source>
        <dbReference type="Proteomes" id="UP000256845"/>
    </source>
</evidence>
<proteinExistence type="predicted"/>
<feature type="transmembrane region" description="Helical" evidence="1">
    <location>
        <begin position="291"/>
        <end position="313"/>
    </location>
</feature>
<feature type="transmembrane region" description="Helical" evidence="1">
    <location>
        <begin position="62"/>
        <end position="85"/>
    </location>
</feature>